<dbReference type="SUPFAM" id="SSF56204">
    <property type="entry name" value="Hect, E3 ligase catalytic domain"/>
    <property type="match status" value="1"/>
</dbReference>
<protein>
    <recommendedName>
        <fullName evidence="3">HECT-type E3 ubiquitin transferase</fullName>
        <ecNumber evidence="3">2.3.2.26</ecNumber>
    </recommendedName>
</protein>
<evidence type="ECO:0000256" key="3">
    <source>
        <dbReference type="ARBA" id="ARBA00012485"/>
    </source>
</evidence>
<feature type="region of interest" description="Disordered" evidence="7">
    <location>
        <begin position="352"/>
        <end position="375"/>
    </location>
</feature>
<dbReference type="EMBL" id="MU129488">
    <property type="protein sequence ID" value="KAF9502990.1"/>
    <property type="molecule type" value="Genomic_DNA"/>
</dbReference>
<evidence type="ECO:0000313" key="10">
    <source>
        <dbReference type="Proteomes" id="UP000886523"/>
    </source>
</evidence>
<feature type="compositionally biased region" description="Basic and acidic residues" evidence="7">
    <location>
        <begin position="448"/>
        <end position="457"/>
    </location>
</feature>
<dbReference type="InterPro" id="IPR035983">
    <property type="entry name" value="Hect_E3_ubiquitin_ligase"/>
</dbReference>
<feature type="domain" description="HECT" evidence="8">
    <location>
        <begin position="1"/>
        <end position="98"/>
    </location>
</feature>
<comment type="catalytic activity">
    <reaction evidence="1">
        <text>S-ubiquitinyl-[E2 ubiquitin-conjugating enzyme]-L-cysteine + [acceptor protein]-L-lysine = [E2 ubiquitin-conjugating enzyme]-L-cysteine + N(6)-ubiquitinyl-[acceptor protein]-L-lysine.</text>
        <dbReference type="EC" id="2.3.2.26"/>
    </reaction>
</comment>
<dbReference type="OrthoDB" id="423283at2759"/>
<dbReference type="Pfam" id="PF00632">
    <property type="entry name" value="HECT"/>
    <property type="match status" value="1"/>
</dbReference>
<dbReference type="GO" id="GO:0006511">
    <property type="term" value="P:ubiquitin-dependent protein catabolic process"/>
    <property type="evidence" value="ECO:0007669"/>
    <property type="project" value="TreeGrafter"/>
</dbReference>
<keyword evidence="5 6" id="KW-0833">Ubl conjugation pathway</keyword>
<dbReference type="GO" id="GO:0061630">
    <property type="term" value="F:ubiquitin protein ligase activity"/>
    <property type="evidence" value="ECO:0007669"/>
    <property type="project" value="UniProtKB-EC"/>
</dbReference>
<dbReference type="Gene3D" id="3.30.2160.10">
    <property type="entry name" value="Hect, E3 ligase catalytic domain"/>
    <property type="match status" value="1"/>
</dbReference>
<organism evidence="9 10">
    <name type="scientific">Hydnum rufescens UP504</name>
    <dbReference type="NCBI Taxonomy" id="1448309"/>
    <lineage>
        <taxon>Eukaryota</taxon>
        <taxon>Fungi</taxon>
        <taxon>Dikarya</taxon>
        <taxon>Basidiomycota</taxon>
        <taxon>Agaricomycotina</taxon>
        <taxon>Agaricomycetes</taxon>
        <taxon>Cantharellales</taxon>
        <taxon>Hydnaceae</taxon>
        <taxon>Hydnum</taxon>
    </lineage>
</organism>
<dbReference type="PANTHER" id="PTHR11254">
    <property type="entry name" value="HECT DOMAIN UBIQUITIN-PROTEIN LIGASE"/>
    <property type="match status" value="1"/>
</dbReference>
<gene>
    <name evidence="9" type="ORF">BS47DRAFT_1402866</name>
</gene>
<feature type="region of interest" description="Disordered" evidence="7">
    <location>
        <begin position="114"/>
        <end position="133"/>
    </location>
</feature>
<evidence type="ECO:0000256" key="6">
    <source>
        <dbReference type="PROSITE-ProRule" id="PRU00104"/>
    </source>
</evidence>
<dbReference type="EC" id="2.3.2.26" evidence="3"/>
<evidence type="ECO:0000256" key="7">
    <source>
        <dbReference type="SAM" id="MobiDB-lite"/>
    </source>
</evidence>
<dbReference type="InterPro" id="IPR000569">
    <property type="entry name" value="HECT_dom"/>
</dbReference>
<evidence type="ECO:0000259" key="8">
    <source>
        <dbReference type="PROSITE" id="PS50237"/>
    </source>
</evidence>
<dbReference type="PROSITE" id="PS50237">
    <property type="entry name" value="HECT"/>
    <property type="match status" value="1"/>
</dbReference>
<comment type="caution">
    <text evidence="6">Lacks conserved residue(s) required for the propagation of feature annotation.</text>
</comment>
<keyword evidence="10" id="KW-1185">Reference proteome</keyword>
<evidence type="ECO:0000256" key="2">
    <source>
        <dbReference type="ARBA" id="ARBA00004906"/>
    </source>
</evidence>
<evidence type="ECO:0000256" key="5">
    <source>
        <dbReference type="ARBA" id="ARBA00022786"/>
    </source>
</evidence>
<dbReference type="InterPro" id="IPR050409">
    <property type="entry name" value="E3_ubiq-protein_ligase"/>
</dbReference>
<proteinExistence type="predicted"/>
<evidence type="ECO:0000256" key="4">
    <source>
        <dbReference type="ARBA" id="ARBA00022679"/>
    </source>
</evidence>
<reference evidence="9" key="1">
    <citation type="journal article" date="2020" name="Nat. Commun.">
        <title>Large-scale genome sequencing of mycorrhizal fungi provides insights into the early evolution of symbiotic traits.</title>
        <authorList>
            <person name="Miyauchi S."/>
            <person name="Kiss E."/>
            <person name="Kuo A."/>
            <person name="Drula E."/>
            <person name="Kohler A."/>
            <person name="Sanchez-Garcia M."/>
            <person name="Morin E."/>
            <person name="Andreopoulos B."/>
            <person name="Barry K.W."/>
            <person name="Bonito G."/>
            <person name="Buee M."/>
            <person name="Carver A."/>
            <person name="Chen C."/>
            <person name="Cichocki N."/>
            <person name="Clum A."/>
            <person name="Culley D."/>
            <person name="Crous P.W."/>
            <person name="Fauchery L."/>
            <person name="Girlanda M."/>
            <person name="Hayes R.D."/>
            <person name="Keri Z."/>
            <person name="LaButti K."/>
            <person name="Lipzen A."/>
            <person name="Lombard V."/>
            <person name="Magnuson J."/>
            <person name="Maillard F."/>
            <person name="Murat C."/>
            <person name="Nolan M."/>
            <person name="Ohm R.A."/>
            <person name="Pangilinan J."/>
            <person name="Pereira M.F."/>
            <person name="Perotto S."/>
            <person name="Peter M."/>
            <person name="Pfister S."/>
            <person name="Riley R."/>
            <person name="Sitrit Y."/>
            <person name="Stielow J.B."/>
            <person name="Szollosi G."/>
            <person name="Zifcakova L."/>
            <person name="Stursova M."/>
            <person name="Spatafora J.W."/>
            <person name="Tedersoo L."/>
            <person name="Vaario L.M."/>
            <person name="Yamada A."/>
            <person name="Yan M."/>
            <person name="Wang P."/>
            <person name="Xu J."/>
            <person name="Bruns T."/>
            <person name="Baldrian P."/>
            <person name="Vilgalys R."/>
            <person name="Dunand C."/>
            <person name="Henrissat B."/>
            <person name="Grigoriev I.V."/>
            <person name="Hibbett D."/>
            <person name="Nagy L.G."/>
            <person name="Martin F.M."/>
        </authorList>
    </citation>
    <scope>NUCLEOTIDE SEQUENCE</scope>
    <source>
        <strain evidence="9">UP504</strain>
    </source>
</reference>
<accession>A0A9P6DLY6</accession>
<dbReference type="Gene3D" id="3.90.1750.10">
    <property type="entry name" value="Hect, E3 ligase catalytic domains"/>
    <property type="match status" value="1"/>
</dbReference>
<feature type="region of interest" description="Disordered" evidence="7">
    <location>
        <begin position="394"/>
        <end position="473"/>
    </location>
</feature>
<dbReference type="GO" id="GO:0005737">
    <property type="term" value="C:cytoplasm"/>
    <property type="evidence" value="ECO:0007669"/>
    <property type="project" value="TreeGrafter"/>
</dbReference>
<name>A0A9P6DLY6_9AGAM</name>
<dbReference type="PANTHER" id="PTHR11254:SF440">
    <property type="entry name" value="E3 UBIQUITIN-PROTEIN LIGASE NEDD-4"/>
    <property type="match status" value="1"/>
</dbReference>
<keyword evidence="4" id="KW-0808">Transferase</keyword>
<comment type="caution">
    <text evidence="9">The sequence shown here is derived from an EMBL/GenBank/DDBJ whole genome shotgun (WGS) entry which is preliminary data.</text>
</comment>
<dbReference type="GO" id="GO:0016567">
    <property type="term" value="P:protein ubiquitination"/>
    <property type="evidence" value="ECO:0007669"/>
    <property type="project" value="TreeGrafter"/>
</dbReference>
<dbReference type="AlphaFoldDB" id="A0A9P6DLY6"/>
<sequence>MNAYPVVSLHKMILKKEITLSDLESINTDLSHGTTWILKNNPTDLVFKAFTTPHLGGTITIELKPMGADITVTEENKKEFVVTVTGYRILCCLARAFDEHELKLLPIGDMSATDASKPSKVMPGPSESESVSNLFTTKPKKCCRPIVYIKRIKNRSRASPRNVVHLSRVRLVLGLCGQARMTTKILDQMQGSNGSKDGRGHLPPRRKRMSTHREVVIHGKNKIAAQHNDLRRNTTSGSLPELTNRSSKVLAQPLNRIGYPVVEFAVNLRPDFGVGDHSSSAMIKNRKYYGNQTQDVNQMDLPGYKVTPWDTSQRVSSSCSSTTLQSLQMNDPIMSPCNTTGSVRTSTVHRMVDPPGAAKLDPTGRSMQGSPYRDGYDSAPWVTLIACLRTRFPPTHQRNRSGRQTPDIDKIEPSWQCKGTRGRSSQRGLAEVLASPQVGAQSSIATVEEDKTRRDSTPDPLSGSVPRLDTKQLSNGPTTVKLRICMGFQKIHYSATPEDANVEKDSTYEALRSTMSIPSLKAKWYLGMMIVVITRPTAG</sequence>
<evidence type="ECO:0000313" key="9">
    <source>
        <dbReference type="EMBL" id="KAF9502990.1"/>
    </source>
</evidence>
<dbReference type="Proteomes" id="UP000886523">
    <property type="component" value="Unassembled WGS sequence"/>
</dbReference>
<comment type="pathway">
    <text evidence="2">Protein modification; protein ubiquitination.</text>
</comment>
<feature type="region of interest" description="Disordered" evidence="7">
    <location>
        <begin position="189"/>
        <end position="212"/>
    </location>
</feature>
<evidence type="ECO:0000256" key="1">
    <source>
        <dbReference type="ARBA" id="ARBA00000885"/>
    </source>
</evidence>